<dbReference type="InterPro" id="IPR004263">
    <property type="entry name" value="Exostosin"/>
</dbReference>
<comment type="subcellular location">
    <subcellularLocation>
        <location evidence="1">Golgi apparatus membrane</location>
        <topology evidence="1">Single-pass type II membrane protein</topology>
    </subcellularLocation>
</comment>
<dbReference type="AlphaFoldDB" id="A0AAQ3QEU4"/>
<comment type="similarity">
    <text evidence="2">Belongs to the glycosyltransferase 47 family.</text>
</comment>
<keyword evidence="6" id="KW-0732">Signal</keyword>
<keyword evidence="3" id="KW-0328">Glycosyltransferase</keyword>
<evidence type="ECO:0000256" key="5">
    <source>
        <dbReference type="ARBA" id="ARBA00023034"/>
    </source>
</evidence>
<keyword evidence="9" id="KW-1185">Reference proteome</keyword>
<proteinExistence type="inferred from homology"/>
<gene>
    <name evidence="8" type="ORF">Cni_G18900</name>
</gene>
<dbReference type="GO" id="GO:0016757">
    <property type="term" value="F:glycosyltransferase activity"/>
    <property type="evidence" value="ECO:0007669"/>
    <property type="project" value="UniProtKB-KW"/>
</dbReference>
<keyword evidence="4" id="KW-0812">Transmembrane</keyword>
<evidence type="ECO:0000256" key="2">
    <source>
        <dbReference type="ARBA" id="ARBA00010271"/>
    </source>
</evidence>
<evidence type="ECO:0000256" key="3">
    <source>
        <dbReference type="ARBA" id="ARBA00022676"/>
    </source>
</evidence>
<sequence length="477" mass="53940">MSLHSIPRAIRLLALLFLFSRNSSEMTVAAIRFGDRAKGDAAFGAEDRPECSGRWIYIRELPTRFNADLLATCDEFPILFELREQQEKSLLSFLANHGLGPRTHNRSRSWYRTDPLFMELHFHRRMLEYSCLTTEPAAADAVFLPYYAALDALPYLYSPAHWNNSALHGRDFVEWLLSGDRPEIWARRAGHDHFLAMAGSAWDFDNDPAQFPLWGTAFLGLPELYNVTALTLESRAWPLQEHAVPPPTSFHPATVARLDAWLSRARRSRRPFLMLYAGGAAPTGGKLNIASSIRAECELRPDLCDLVDCSEGICAHDPARYMRPMLRARFCLQPPGETPTRRSTFDSILAGCIPVFFEEASAATQFGWHIPRSRYDDFSVLIPKEDVVFGGRRIVDVLEAIAPARVRRMREAVLELAPAVMYRRHGSSGALRSRKDAFDLAVEGVLQRIRRRVRAMEQGKNPLLLVGQDDDEEVDDA</sequence>
<evidence type="ECO:0000256" key="6">
    <source>
        <dbReference type="SAM" id="SignalP"/>
    </source>
</evidence>
<dbReference type="Proteomes" id="UP001327560">
    <property type="component" value="Chromosome 6"/>
</dbReference>
<feature type="domain" description="Exostosin GT47" evidence="7">
    <location>
        <begin position="51"/>
        <end position="389"/>
    </location>
</feature>
<dbReference type="EMBL" id="CP136895">
    <property type="protein sequence ID" value="WOL10146.1"/>
    <property type="molecule type" value="Genomic_DNA"/>
</dbReference>
<keyword evidence="4" id="KW-0735">Signal-anchor</keyword>
<evidence type="ECO:0000256" key="4">
    <source>
        <dbReference type="ARBA" id="ARBA00022968"/>
    </source>
</evidence>
<evidence type="ECO:0000313" key="9">
    <source>
        <dbReference type="Proteomes" id="UP001327560"/>
    </source>
</evidence>
<evidence type="ECO:0000259" key="7">
    <source>
        <dbReference type="Pfam" id="PF03016"/>
    </source>
</evidence>
<dbReference type="Pfam" id="PF03016">
    <property type="entry name" value="Exostosin_GT47"/>
    <property type="match status" value="1"/>
</dbReference>
<dbReference type="InterPro" id="IPR040911">
    <property type="entry name" value="Exostosin_GT47"/>
</dbReference>
<evidence type="ECO:0000256" key="1">
    <source>
        <dbReference type="ARBA" id="ARBA00004323"/>
    </source>
</evidence>
<feature type="chain" id="PRO_5042961505" description="Exostosin GT47 domain-containing protein" evidence="6">
    <location>
        <begin position="25"/>
        <end position="477"/>
    </location>
</feature>
<organism evidence="8 9">
    <name type="scientific">Canna indica</name>
    <name type="common">Indian-shot</name>
    <dbReference type="NCBI Taxonomy" id="4628"/>
    <lineage>
        <taxon>Eukaryota</taxon>
        <taxon>Viridiplantae</taxon>
        <taxon>Streptophyta</taxon>
        <taxon>Embryophyta</taxon>
        <taxon>Tracheophyta</taxon>
        <taxon>Spermatophyta</taxon>
        <taxon>Magnoliopsida</taxon>
        <taxon>Liliopsida</taxon>
        <taxon>Zingiberales</taxon>
        <taxon>Cannaceae</taxon>
        <taxon>Canna</taxon>
    </lineage>
</organism>
<dbReference type="PANTHER" id="PTHR11062">
    <property type="entry name" value="EXOSTOSIN HEPARAN SULFATE GLYCOSYLTRANSFERASE -RELATED"/>
    <property type="match status" value="1"/>
</dbReference>
<protein>
    <recommendedName>
        <fullName evidence="7">Exostosin GT47 domain-containing protein</fullName>
    </recommendedName>
</protein>
<name>A0AAQ3QEU4_9LILI</name>
<feature type="signal peptide" evidence="6">
    <location>
        <begin position="1"/>
        <end position="24"/>
    </location>
</feature>
<dbReference type="GO" id="GO:0000139">
    <property type="term" value="C:Golgi membrane"/>
    <property type="evidence" value="ECO:0007669"/>
    <property type="project" value="UniProtKB-SubCell"/>
</dbReference>
<reference evidence="8 9" key="1">
    <citation type="submission" date="2023-10" db="EMBL/GenBank/DDBJ databases">
        <title>Chromosome-scale genome assembly provides insights into flower coloration mechanisms of Canna indica.</title>
        <authorList>
            <person name="Li C."/>
        </authorList>
    </citation>
    <scope>NUCLEOTIDE SEQUENCE [LARGE SCALE GENOMIC DNA]</scope>
    <source>
        <tissue evidence="8">Flower</tissue>
    </source>
</reference>
<keyword evidence="3" id="KW-0808">Transferase</keyword>
<accession>A0AAQ3QEU4</accession>
<keyword evidence="5" id="KW-0333">Golgi apparatus</keyword>
<evidence type="ECO:0000313" key="8">
    <source>
        <dbReference type="EMBL" id="WOL10146.1"/>
    </source>
</evidence>
<dbReference type="PANTHER" id="PTHR11062:SF58">
    <property type="entry name" value="XYLOGLUCAN GALACTOSYLTRANSFERASE GT19-RELATED"/>
    <property type="match status" value="1"/>
</dbReference>